<dbReference type="AlphaFoldDB" id="A0A561EC17"/>
<proteinExistence type="predicted"/>
<evidence type="ECO:0000313" key="3">
    <source>
        <dbReference type="EMBL" id="TWE13155.1"/>
    </source>
</evidence>
<name>A0A561EC17_9MICO</name>
<gene>
    <name evidence="3" type="ORF">BKA23_1984</name>
</gene>
<accession>A0A561EC17</accession>
<keyword evidence="2" id="KW-0472">Membrane</keyword>
<feature type="transmembrane region" description="Helical" evidence="2">
    <location>
        <begin position="292"/>
        <end position="312"/>
    </location>
</feature>
<dbReference type="EMBL" id="VIVQ01000001">
    <property type="protein sequence ID" value="TWE13155.1"/>
    <property type="molecule type" value="Genomic_DNA"/>
</dbReference>
<feature type="transmembrane region" description="Helical" evidence="2">
    <location>
        <begin position="318"/>
        <end position="336"/>
    </location>
</feature>
<dbReference type="RefSeq" id="WP_145227562.1">
    <property type="nucleotide sequence ID" value="NZ_VIVQ01000001.1"/>
</dbReference>
<feature type="repeat" description="TPR" evidence="1">
    <location>
        <begin position="178"/>
        <end position="211"/>
    </location>
</feature>
<dbReference type="InterPro" id="IPR019734">
    <property type="entry name" value="TPR_rpt"/>
</dbReference>
<evidence type="ECO:0000256" key="1">
    <source>
        <dbReference type="PROSITE-ProRule" id="PRU00339"/>
    </source>
</evidence>
<dbReference type="Proteomes" id="UP000318297">
    <property type="component" value="Unassembled WGS sequence"/>
</dbReference>
<dbReference type="InterPro" id="IPR011990">
    <property type="entry name" value="TPR-like_helical_dom_sf"/>
</dbReference>
<protein>
    <submittedName>
        <fullName evidence="3">Flp pilus assembly protein TadD</fullName>
    </submittedName>
</protein>
<keyword evidence="1" id="KW-0802">TPR repeat</keyword>
<reference evidence="3 4" key="1">
    <citation type="submission" date="2019-06" db="EMBL/GenBank/DDBJ databases">
        <title>Sequencing the genomes of 1000 actinobacteria strains.</title>
        <authorList>
            <person name="Klenk H.-P."/>
        </authorList>
    </citation>
    <scope>NUCLEOTIDE SEQUENCE [LARGE SCALE GENOMIC DNA]</scope>
    <source>
        <strain evidence="3 4">DSM 19560</strain>
    </source>
</reference>
<sequence length="345" mass="36985">MSNEVRQRADQLCDLGRFDAALQALGPALAVAPQDPGLLLVAARAHLGAERFAAAEDAAVSVLTQDPANQTALLVHGYASLGRQDWLTAESVARHGLSVNATDWRFHALFSRSVATRDRRLAQVAAEQAVSLAPLEPATHRAAAFAYYPPSGLLPMRDELDAAEAALLRALELDPSSTETLNNLGRVKLAKGERADAANLLARAVESDPFDTIPRTNMDIVLRRELVITHFVVAGSCLLAGAIGIPTNIRIALGVAAVISLAWIAWVAHRLRRSVQRNITAYLRNFARADRLGAAWAIGLALCVVAMVVGAAIGPAYIALHLGQAMLIVGVILSWGSRFSRRRRI</sequence>
<feature type="transmembrane region" description="Helical" evidence="2">
    <location>
        <begin position="251"/>
        <end position="271"/>
    </location>
</feature>
<dbReference type="PROSITE" id="PS50005">
    <property type="entry name" value="TPR"/>
    <property type="match status" value="1"/>
</dbReference>
<dbReference type="SMART" id="SM00028">
    <property type="entry name" value="TPR"/>
    <property type="match status" value="4"/>
</dbReference>
<evidence type="ECO:0000256" key="2">
    <source>
        <dbReference type="SAM" id="Phobius"/>
    </source>
</evidence>
<comment type="caution">
    <text evidence="3">The sequence shown here is derived from an EMBL/GenBank/DDBJ whole genome shotgun (WGS) entry which is preliminary data.</text>
</comment>
<feature type="transmembrane region" description="Helical" evidence="2">
    <location>
        <begin position="226"/>
        <end position="245"/>
    </location>
</feature>
<dbReference type="Gene3D" id="1.25.40.10">
    <property type="entry name" value="Tetratricopeptide repeat domain"/>
    <property type="match status" value="2"/>
</dbReference>
<organism evidence="3 4">
    <name type="scientific">Rudaeicoccus suwonensis</name>
    <dbReference type="NCBI Taxonomy" id="657409"/>
    <lineage>
        <taxon>Bacteria</taxon>
        <taxon>Bacillati</taxon>
        <taxon>Actinomycetota</taxon>
        <taxon>Actinomycetes</taxon>
        <taxon>Micrococcales</taxon>
        <taxon>Dermacoccaceae</taxon>
        <taxon>Rudaeicoccus</taxon>
    </lineage>
</organism>
<dbReference type="SUPFAM" id="SSF48452">
    <property type="entry name" value="TPR-like"/>
    <property type="match status" value="1"/>
</dbReference>
<keyword evidence="4" id="KW-1185">Reference proteome</keyword>
<keyword evidence="2" id="KW-0812">Transmembrane</keyword>
<keyword evidence="2" id="KW-1133">Transmembrane helix</keyword>
<evidence type="ECO:0000313" key="4">
    <source>
        <dbReference type="Proteomes" id="UP000318297"/>
    </source>
</evidence>